<evidence type="ECO:0000256" key="2">
    <source>
        <dbReference type="RuleBase" id="RU003616"/>
    </source>
</evidence>
<dbReference type="PROSITE" id="PS01031">
    <property type="entry name" value="SHSP"/>
    <property type="match status" value="1"/>
</dbReference>
<proteinExistence type="inferred from homology"/>
<dbReference type="InterPro" id="IPR008978">
    <property type="entry name" value="HSP20-like_chaperone"/>
</dbReference>
<dbReference type="Gene3D" id="2.60.40.790">
    <property type="match status" value="1"/>
</dbReference>
<dbReference type="RefSeq" id="WP_068147917.1">
    <property type="nucleotide sequence ID" value="NZ_JBHSCR010000001.1"/>
</dbReference>
<name>A0ABV8U6N0_9PROT</name>
<organism evidence="4 5">
    <name type="scientific">Kordiimonas lipolytica</name>
    <dbReference type="NCBI Taxonomy" id="1662421"/>
    <lineage>
        <taxon>Bacteria</taxon>
        <taxon>Pseudomonadati</taxon>
        <taxon>Pseudomonadota</taxon>
        <taxon>Alphaproteobacteria</taxon>
        <taxon>Kordiimonadales</taxon>
        <taxon>Kordiimonadaceae</taxon>
        <taxon>Kordiimonas</taxon>
    </lineage>
</organism>
<comment type="similarity">
    <text evidence="1 2">Belongs to the small heat shock protein (HSP20) family.</text>
</comment>
<accession>A0ABV8U6N0</accession>
<dbReference type="InterPro" id="IPR031107">
    <property type="entry name" value="Small_HSP"/>
</dbReference>
<dbReference type="SUPFAM" id="SSF49764">
    <property type="entry name" value="HSP20-like chaperones"/>
    <property type="match status" value="1"/>
</dbReference>
<evidence type="ECO:0000256" key="1">
    <source>
        <dbReference type="PROSITE-ProRule" id="PRU00285"/>
    </source>
</evidence>
<feature type="domain" description="SHSP" evidence="3">
    <location>
        <begin position="51"/>
        <end position="165"/>
    </location>
</feature>
<comment type="caution">
    <text evidence="4">The sequence shown here is derived from an EMBL/GenBank/DDBJ whole genome shotgun (WGS) entry which is preliminary data.</text>
</comment>
<evidence type="ECO:0000313" key="4">
    <source>
        <dbReference type="EMBL" id="MFC4346853.1"/>
    </source>
</evidence>
<dbReference type="InterPro" id="IPR002068">
    <property type="entry name" value="A-crystallin/Hsp20_dom"/>
</dbReference>
<dbReference type="Proteomes" id="UP001595776">
    <property type="component" value="Unassembled WGS sequence"/>
</dbReference>
<evidence type="ECO:0000259" key="3">
    <source>
        <dbReference type="PROSITE" id="PS01031"/>
    </source>
</evidence>
<protein>
    <submittedName>
        <fullName evidence="4">Hsp20/alpha crystallin family protein</fullName>
    </submittedName>
</protein>
<sequence>MDDLIKTSRDNAEAFAQRAILTPLHRLHEEVDRLFHDYAPKVRVTMPWRGSVNGKHPIPIDAMLTDSHLDICADVPGMALDDIDITLSGQRLILRGHREEILHDSDAEILHQECDSGAFYRELDLPIEPDEAKIEATLQQGVLRILIPKSKATKKQERKISVKKD</sequence>
<dbReference type="CDD" id="cd06464">
    <property type="entry name" value="ACD_sHsps-like"/>
    <property type="match status" value="1"/>
</dbReference>
<evidence type="ECO:0000313" key="5">
    <source>
        <dbReference type="Proteomes" id="UP001595776"/>
    </source>
</evidence>
<dbReference type="Pfam" id="PF00011">
    <property type="entry name" value="HSP20"/>
    <property type="match status" value="1"/>
</dbReference>
<dbReference type="PANTHER" id="PTHR11527">
    <property type="entry name" value="HEAT-SHOCK PROTEIN 20 FAMILY MEMBER"/>
    <property type="match status" value="1"/>
</dbReference>
<gene>
    <name evidence="4" type="ORF">ACFO5Q_03225</name>
</gene>
<reference evidence="5" key="1">
    <citation type="journal article" date="2019" name="Int. J. Syst. Evol. Microbiol.">
        <title>The Global Catalogue of Microorganisms (GCM) 10K type strain sequencing project: providing services to taxonomists for standard genome sequencing and annotation.</title>
        <authorList>
            <consortium name="The Broad Institute Genomics Platform"/>
            <consortium name="The Broad Institute Genome Sequencing Center for Infectious Disease"/>
            <person name="Wu L."/>
            <person name="Ma J."/>
        </authorList>
    </citation>
    <scope>NUCLEOTIDE SEQUENCE [LARGE SCALE GENOMIC DNA]</scope>
    <source>
        <strain evidence="5">CGMCC 1.15304</strain>
    </source>
</reference>
<dbReference type="EMBL" id="JBHSCR010000001">
    <property type="protein sequence ID" value="MFC4346853.1"/>
    <property type="molecule type" value="Genomic_DNA"/>
</dbReference>
<keyword evidence="5" id="KW-1185">Reference proteome</keyword>